<accession>A0ABT5SD44</accession>
<keyword evidence="2" id="KW-1185">Reference proteome</keyword>
<comment type="caution">
    <text evidence="1">The sequence shown here is derived from an EMBL/GenBank/DDBJ whole genome shotgun (WGS) entry which is preliminary data.</text>
</comment>
<proteinExistence type="predicted"/>
<evidence type="ECO:0000313" key="2">
    <source>
        <dbReference type="Proteomes" id="UP001151478"/>
    </source>
</evidence>
<gene>
    <name evidence="1" type="ORF">N5A56_014105</name>
</gene>
<organism evidence="1 2">
    <name type="scientific">Polaribacter ponticola</name>
    <dbReference type="NCBI Taxonomy" id="2978475"/>
    <lineage>
        <taxon>Bacteria</taxon>
        <taxon>Pseudomonadati</taxon>
        <taxon>Bacteroidota</taxon>
        <taxon>Flavobacteriia</taxon>
        <taxon>Flavobacteriales</taxon>
        <taxon>Flavobacteriaceae</taxon>
    </lineage>
</organism>
<dbReference type="EMBL" id="JAOSLC020000003">
    <property type="protein sequence ID" value="MDD7915480.1"/>
    <property type="molecule type" value="Genomic_DNA"/>
</dbReference>
<protein>
    <submittedName>
        <fullName evidence="1">Uncharacterized protein</fullName>
    </submittedName>
</protein>
<dbReference type="Proteomes" id="UP001151478">
    <property type="component" value="Unassembled WGS sequence"/>
</dbReference>
<reference evidence="1" key="1">
    <citation type="submission" date="2023-02" db="EMBL/GenBank/DDBJ databases">
        <title>Polaribacter ponticola sp. nov., isolated from seawater.</title>
        <authorList>
            <person name="Baek J.H."/>
            <person name="Kim J.M."/>
            <person name="Choi D.G."/>
            <person name="Jeon C.O."/>
        </authorList>
    </citation>
    <scope>NUCLEOTIDE SEQUENCE</scope>
    <source>
        <strain evidence="1">MSW5</strain>
    </source>
</reference>
<name>A0ABT5SD44_9FLAO</name>
<sequence>MPTLLRGLFLFGVRVFGDTLLLIRYSSTLFYSLYIMENQHKKIANLQLHISENCSDLEKEILTAYWEIENNEFVNSVKYIRETFNINQSNLLNLYQYAKISLYLHCEQCNSYEKNSARSQSAFKDHLRKVKRKRHYDFKCDHCIETLKQEELLEEKAKHEALITRLKQAILNKNWNNLNNFEKSVLKNCLQMSFYKLKRHYGKILGKGKFINLINALDQIEQQNLIVLERDYRNYILNFQYLEVLKQSLDDIIITKNLNESSLQQNKETNELKFKLLINSEKHHPDSPLYAGTIVFKERIVIEPNIEYTFGQWERANDQLYLTMIPTSEIEKAPEVKSLFKQPRHIKNHIEDYFKHIKNDF</sequence>
<dbReference type="RefSeq" id="WP_265726027.1">
    <property type="nucleotide sequence ID" value="NZ_JAOSLC020000003.1"/>
</dbReference>
<evidence type="ECO:0000313" key="1">
    <source>
        <dbReference type="EMBL" id="MDD7915480.1"/>
    </source>
</evidence>